<evidence type="ECO:0000313" key="1">
    <source>
        <dbReference type="EMBL" id="CAE7531828.1"/>
    </source>
</evidence>
<dbReference type="SUPFAM" id="SSF53335">
    <property type="entry name" value="S-adenosyl-L-methionine-dependent methyltransferases"/>
    <property type="match status" value="1"/>
</dbReference>
<dbReference type="Gene3D" id="3.40.50.150">
    <property type="entry name" value="Vaccinia Virus protein VP39"/>
    <property type="match status" value="1"/>
</dbReference>
<dbReference type="EMBL" id="CAJNDS010002577">
    <property type="protein sequence ID" value="CAE7531828.1"/>
    <property type="molecule type" value="Genomic_DNA"/>
</dbReference>
<comment type="caution">
    <text evidence="1">The sequence shown here is derived from an EMBL/GenBank/DDBJ whole genome shotgun (WGS) entry which is preliminary data.</text>
</comment>
<accession>A0A812TPH5</accession>
<gene>
    <name evidence="1" type="ORF">SNAT2548_LOCUS29798</name>
</gene>
<sequence>MLRTGKIVIVRQDCCREKLLKHDIPDDAEVVQVLRQLLDTFKVRTLLDAPCGNMTWMPEVNLTGVQYFGGDWSASLVSRNLKTFAGDPRFANKFGVVDITCMIPPRVDMIHTRHAFMHMDSGLSWRALQNFEKSGSNYLVIPHWPSSDGSWQQYQASQATSGVREEPQPYNLELPPFCLPPPVDLIPDAMQNSWLGVWKLPALGRGTRPECQPGGPFVSRFCPKRFSCFQNFQERDECLTGRLGRLGPAPPLCCRASRLILRLHQLDMLNSFTEPSDVRHLCRQFLHMPKGTHEVEDQLTHCSRAMLAMSVFSNVALRTGQHGENETCSESSIQARYPAPRFETGFNKALIDDNMFRWQSAYFHRLPAGKAAQYRLMVAQLFQSMRNHTNMCLTLGHMCAVYNHWEPHRCFVHHPLVQAWSPSCMREKPRIPVLARGWRGGVALDWLGLHVNCSSSAQMQPEMTRRLECAGLAWGPVIGEDYFESISLLQAVSAATTSFVVVEAGSHMGYWTLKAAKAFRRRFPEVSSASCHLVLIESTIPTVLAADNLKQNGIYDLCNITFYQSYADSGLLDWLIHAFGRIDLLHVDIQRAELELIAGSHNLPNVHQIHVGTHLPSIHQRLRAWLLVHGFALDADYPPRTFVRTPYGPLVLDDGILAGRQGKR</sequence>
<evidence type="ECO:0008006" key="3">
    <source>
        <dbReference type="Google" id="ProtNLM"/>
    </source>
</evidence>
<organism evidence="1 2">
    <name type="scientific">Symbiodinium natans</name>
    <dbReference type="NCBI Taxonomy" id="878477"/>
    <lineage>
        <taxon>Eukaryota</taxon>
        <taxon>Sar</taxon>
        <taxon>Alveolata</taxon>
        <taxon>Dinophyceae</taxon>
        <taxon>Suessiales</taxon>
        <taxon>Symbiodiniaceae</taxon>
        <taxon>Symbiodinium</taxon>
    </lineage>
</organism>
<keyword evidence="2" id="KW-1185">Reference proteome</keyword>
<evidence type="ECO:0000313" key="2">
    <source>
        <dbReference type="Proteomes" id="UP000604046"/>
    </source>
</evidence>
<name>A0A812TPH5_9DINO</name>
<proteinExistence type="predicted"/>
<dbReference type="InterPro" id="IPR029063">
    <property type="entry name" value="SAM-dependent_MTases_sf"/>
</dbReference>
<dbReference type="AlphaFoldDB" id="A0A812TPH5"/>
<protein>
    <recommendedName>
        <fullName evidence="3">Methyltransferase FkbM domain-containing protein</fullName>
    </recommendedName>
</protein>
<dbReference type="OrthoDB" id="425160at2759"/>
<dbReference type="Proteomes" id="UP000604046">
    <property type="component" value="Unassembled WGS sequence"/>
</dbReference>
<reference evidence="1" key="1">
    <citation type="submission" date="2021-02" db="EMBL/GenBank/DDBJ databases">
        <authorList>
            <person name="Dougan E. K."/>
            <person name="Rhodes N."/>
            <person name="Thang M."/>
            <person name="Chan C."/>
        </authorList>
    </citation>
    <scope>NUCLEOTIDE SEQUENCE</scope>
</reference>